<sequence>MKARGASPHGILLGFDMVDARAMIGLGLAGAGLIVLCTSLAAIDPFPGAQPSRSDRQHPVAALAWSEAHCESRLSLRLGTPRLQMEDLLELSAAFDEMERRQGHSIACANALELAAAVAAPATMTAGERVAFVRTRQSP</sequence>
<name>N0B0W1_9HYPH</name>
<dbReference type="AlphaFoldDB" id="N0B0W1"/>
<protein>
    <submittedName>
        <fullName evidence="2">Uncharacterized protein</fullName>
    </submittedName>
</protein>
<gene>
    <name evidence="2" type="ORF">HYPDE_27073</name>
</gene>
<dbReference type="EMBL" id="CP005587">
    <property type="protein sequence ID" value="AGK57094.1"/>
    <property type="molecule type" value="Genomic_DNA"/>
</dbReference>
<evidence type="ECO:0000313" key="3">
    <source>
        <dbReference type="Proteomes" id="UP000005952"/>
    </source>
</evidence>
<dbReference type="HOGENOM" id="CLU_2012132_0_0_5"/>
<keyword evidence="1" id="KW-0812">Transmembrane</keyword>
<keyword evidence="3" id="KW-1185">Reference proteome</keyword>
<dbReference type="STRING" id="670307.HYPDE_27073"/>
<organism evidence="2 3">
    <name type="scientific">Hyphomicrobium denitrificans 1NES1</name>
    <dbReference type="NCBI Taxonomy" id="670307"/>
    <lineage>
        <taxon>Bacteria</taxon>
        <taxon>Pseudomonadati</taxon>
        <taxon>Pseudomonadota</taxon>
        <taxon>Alphaproteobacteria</taxon>
        <taxon>Hyphomicrobiales</taxon>
        <taxon>Hyphomicrobiaceae</taxon>
        <taxon>Hyphomicrobium</taxon>
    </lineage>
</organism>
<accession>N0B0W1</accession>
<evidence type="ECO:0000256" key="1">
    <source>
        <dbReference type="SAM" id="Phobius"/>
    </source>
</evidence>
<evidence type="ECO:0000313" key="2">
    <source>
        <dbReference type="EMBL" id="AGK57094.1"/>
    </source>
</evidence>
<keyword evidence="1" id="KW-0472">Membrane</keyword>
<keyword evidence="1" id="KW-1133">Transmembrane helix</keyword>
<feature type="transmembrane region" description="Helical" evidence="1">
    <location>
        <begin position="20"/>
        <end position="43"/>
    </location>
</feature>
<reference evidence="2 3" key="1">
    <citation type="journal article" date="2013" name="Genome Announc.">
        <title>Genome sequences for three denitrifying bacterial strains isolated from a uranium- and nitrate-contaminated subsurface environment.</title>
        <authorList>
            <person name="Venkatramanan R."/>
            <person name="Prakash O."/>
            <person name="Woyke T."/>
            <person name="Chain P."/>
            <person name="Goodwin L.A."/>
            <person name="Watson D."/>
            <person name="Brooks S."/>
            <person name="Kostka J.E."/>
            <person name="Green S.J."/>
        </authorList>
    </citation>
    <scope>NUCLEOTIDE SEQUENCE [LARGE SCALE GENOMIC DNA]</scope>
    <source>
        <strain evidence="2 3">1NES1</strain>
    </source>
</reference>
<dbReference type="KEGG" id="hdt:HYPDE_27073"/>
<proteinExistence type="predicted"/>
<dbReference type="Proteomes" id="UP000005952">
    <property type="component" value="Chromosome"/>
</dbReference>